<dbReference type="GO" id="GO:0005789">
    <property type="term" value="C:endoplasmic reticulum membrane"/>
    <property type="evidence" value="ECO:0007669"/>
    <property type="project" value="UniProtKB-SubCell"/>
</dbReference>
<dbReference type="OMA" id="HVCLYDN"/>
<evidence type="ECO:0000256" key="5">
    <source>
        <dbReference type="ARBA" id="ARBA00012596"/>
    </source>
</evidence>
<dbReference type="Gene3D" id="3.40.1180.10">
    <property type="entry name" value="Decaprenyl diphosphate synthase-like"/>
    <property type="match status" value="1"/>
</dbReference>
<dbReference type="GO" id="GO:0045547">
    <property type="term" value="F:ditrans,polycis-polyprenyl diphosphate synthase [(2E,6E)-farnesyl diphosphate specific] activity"/>
    <property type="evidence" value="ECO:0007669"/>
    <property type="project" value="UniProtKB-EC"/>
</dbReference>
<dbReference type="AlphaFoldDB" id="A0A803MMJ2"/>
<comment type="pathway">
    <text evidence="3">Protein modification; protein glycosylation.</text>
</comment>
<evidence type="ECO:0000256" key="10">
    <source>
        <dbReference type="ARBA" id="ARBA00022989"/>
    </source>
</evidence>
<dbReference type="Gramene" id="AUR62032493-RA">
    <property type="protein sequence ID" value="AUR62032493-RA:cds"/>
    <property type="gene ID" value="AUR62032493"/>
</dbReference>
<dbReference type="InterPro" id="IPR036424">
    <property type="entry name" value="UPP_synth-like_sf"/>
</dbReference>
<evidence type="ECO:0000256" key="3">
    <source>
        <dbReference type="ARBA" id="ARBA00004922"/>
    </source>
</evidence>
<protein>
    <recommendedName>
        <fullName evidence="5">ditrans,polycis-polyprenyl diphosphate synthase [(2E,6E)-farnesyldiphosphate specific]</fullName>
        <ecNumber evidence="5">2.5.1.87</ecNumber>
    </recommendedName>
</protein>
<keyword evidence="8" id="KW-0256">Endoplasmic reticulum</keyword>
<comment type="similarity">
    <text evidence="4">Belongs to the UPP synthase family.</text>
</comment>
<comment type="subcellular location">
    <subcellularLocation>
        <location evidence="2">Endoplasmic reticulum membrane</location>
    </subcellularLocation>
</comment>
<dbReference type="EC" id="2.5.1.87" evidence="5"/>
<evidence type="ECO:0000313" key="15">
    <source>
        <dbReference type="Proteomes" id="UP000596660"/>
    </source>
</evidence>
<dbReference type="UniPathway" id="UPA00378"/>
<evidence type="ECO:0000256" key="7">
    <source>
        <dbReference type="ARBA" id="ARBA00022692"/>
    </source>
</evidence>
<dbReference type="GO" id="GO:1904423">
    <property type="term" value="C:dehydrodolichyl diphosphate synthase complex"/>
    <property type="evidence" value="ECO:0007669"/>
    <property type="project" value="InterPro"/>
</dbReference>
<evidence type="ECO:0000256" key="12">
    <source>
        <dbReference type="ARBA" id="ARBA00047353"/>
    </source>
</evidence>
<evidence type="ECO:0000256" key="13">
    <source>
        <dbReference type="SAM" id="Phobius"/>
    </source>
</evidence>
<dbReference type="InterPro" id="IPR038887">
    <property type="entry name" value="Nus1/NgBR"/>
</dbReference>
<evidence type="ECO:0000256" key="9">
    <source>
        <dbReference type="ARBA" id="ARBA00022842"/>
    </source>
</evidence>
<feature type="transmembrane region" description="Helical" evidence="13">
    <location>
        <begin position="38"/>
        <end position="57"/>
    </location>
</feature>
<evidence type="ECO:0000256" key="6">
    <source>
        <dbReference type="ARBA" id="ARBA00022679"/>
    </source>
</evidence>
<proteinExistence type="inferred from homology"/>
<dbReference type="Proteomes" id="UP000596660">
    <property type="component" value="Unplaced"/>
</dbReference>
<dbReference type="SUPFAM" id="SSF64005">
    <property type="entry name" value="Undecaprenyl diphosphate synthase"/>
    <property type="match status" value="1"/>
</dbReference>
<evidence type="ECO:0000256" key="2">
    <source>
        <dbReference type="ARBA" id="ARBA00004586"/>
    </source>
</evidence>
<organism evidence="14 15">
    <name type="scientific">Chenopodium quinoa</name>
    <name type="common">Quinoa</name>
    <dbReference type="NCBI Taxonomy" id="63459"/>
    <lineage>
        <taxon>Eukaryota</taxon>
        <taxon>Viridiplantae</taxon>
        <taxon>Streptophyta</taxon>
        <taxon>Embryophyta</taxon>
        <taxon>Tracheophyta</taxon>
        <taxon>Spermatophyta</taxon>
        <taxon>Magnoliopsida</taxon>
        <taxon>eudicotyledons</taxon>
        <taxon>Gunneridae</taxon>
        <taxon>Pentapetalae</taxon>
        <taxon>Caryophyllales</taxon>
        <taxon>Chenopodiaceae</taxon>
        <taxon>Chenopodioideae</taxon>
        <taxon>Atripliceae</taxon>
        <taxon>Chenopodium</taxon>
    </lineage>
</organism>
<name>A0A803MMJ2_CHEQI</name>
<evidence type="ECO:0000313" key="14">
    <source>
        <dbReference type="EnsemblPlants" id="AUR62032493-RA:cds"/>
    </source>
</evidence>
<keyword evidence="10 13" id="KW-1133">Transmembrane helix</keyword>
<sequence length="267" mass="30087">MPLHNSLTLDSADVPYLFLPSLLAAGSWASFPAAVTRFAAILLWNILHFLVTIWYWVNDVYYTLESYLITCGFFKKYRSLDPSKVKYLAIVIESEEAHQISEVIELLHWVTAIGVKHVCLYDMEGVLKESQETIIDECNARPRKAVETDEAALKPSQLILEFVSVSDGKEGVVKAANLLFSKYKDGNGDKTKFTEPIIDEALQLVGCSGPEPDLLLIYGPARCHLGFPPWRLSYTEIVHMGNLKSKKYGSLIKAIYRFTTVRQNYGT</sequence>
<comment type="cofactor">
    <cofactor evidence="1">
        <name>Mg(2+)</name>
        <dbReference type="ChEBI" id="CHEBI:18420"/>
    </cofactor>
</comment>
<evidence type="ECO:0000256" key="1">
    <source>
        <dbReference type="ARBA" id="ARBA00001946"/>
    </source>
</evidence>
<evidence type="ECO:0000256" key="8">
    <source>
        <dbReference type="ARBA" id="ARBA00022824"/>
    </source>
</evidence>
<keyword evidence="11 13" id="KW-0472">Membrane</keyword>
<keyword evidence="15" id="KW-1185">Reference proteome</keyword>
<reference evidence="14" key="2">
    <citation type="submission" date="2021-03" db="UniProtKB">
        <authorList>
            <consortium name="EnsemblPlants"/>
        </authorList>
    </citation>
    <scope>IDENTIFICATION</scope>
</reference>
<dbReference type="PANTHER" id="PTHR21528">
    <property type="entry name" value="DEHYDRODOLICHYL DIPHOSPHATE SYNTHASE COMPLEX SUBUNIT NUS1"/>
    <property type="match status" value="1"/>
</dbReference>
<evidence type="ECO:0000256" key="4">
    <source>
        <dbReference type="ARBA" id="ARBA00005432"/>
    </source>
</evidence>
<comment type="catalytic activity">
    <reaction evidence="12">
        <text>n isopentenyl diphosphate + (2E,6E)-farnesyl diphosphate = a di-trans,poly-cis-polyprenyl diphosphate + n diphosphate</text>
        <dbReference type="Rhea" id="RHEA:53008"/>
        <dbReference type="Rhea" id="RHEA-COMP:19494"/>
        <dbReference type="ChEBI" id="CHEBI:33019"/>
        <dbReference type="ChEBI" id="CHEBI:128769"/>
        <dbReference type="ChEBI" id="CHEBI:136960"/>
        <dbReference type="ChEBI" id="CHEBI:175763"/>
        <dbReference type="EC" id="2.5.1.87"/>
    </reaction>
</comment>
<dbReference type="PANTHER" id="PTHR21528:SF0">
    <property type="entry name" value="DEHYDRODOLICHYL DIPHOSPHATE SYNTHASE COMPLEX SUBUNIT NUS1"/>
    <property type="match status" value="1"/>
</dbReference>
<keyword evidence="7 13" id="KW-0812">Transmembrane</keyword>
<keyword evidence="9" id="KW-0460">Magnesium</keyword>
<keyword evidence="6" id="KW-0808">Transferase</keyword>
<accession>A0A803MMJ2</accession>
<dbReference type="EnsemblPlants" id="AUR62032493-RA">
    <property type="protein sequence ID" value="AUR62032493-RA:cds"/>
    <property type="gene ID" value="AUR62032493"/>
</dbReference>
<evidence type="ECO:0000256" key="11">
    <source>
        <dbReference type="ARBA" id="ARBA00023136"/>
    </source>
</evidence>
<reference evidence="14" key="1">
    <citation type="journal article" date="2017" name="Nature">
        <title>The genome of Chenopodium quinoa.</title>
        <authorList>
            <person name="Jarvis D.E."/>
            <person name="Ho Y.S."/>
            <person name="Lightfoot D.J."/>
            <person name="Schmoeckel S.M."/>
            <person name="Li B."/>
            <person name="Borm T.J.A."/>
            <person name="Ohyanagi H."/>
            <person name="Mineta K."/>
            <person name="Michell C.T."/>
            <person name="Saber N."/>
            <person name="Kharbatia N.M."/>
            <person name="Rupper R.R."/>
            <person name="Sharp A.R."/>
            <person name="Dally N."/>
            <person name="Boughton B.A."/>
            <person name="Woo Y.H."/>
            <person name="Gao G."/>
            <person name="Schijlen E.G.W.M."/>
            <person name="Guo X."/>
            <person name="Momin A.A."/>
            <person name="Negrao S."/>
            <person name="Al-Babili S."/>
            <person name="Gehring C."/>
            <person name="Roessner U."/>
            <person name="Jung C."/>
            <person name="Murphy K."/>
            <person name="Arold S.T."/>
            <person name="Gojobori T."/>
            <person name="van der Linden C.G."/>
            <person name="van Loo E.N."/>
            <person name="Jellen E.N."/>
            <person name="Maughan P.J."/>
            <person name="Tester M."/>
        </authorList>
    </citation>
    <scope>NUCLEOTIDE SEQUENCE [LARGE SCALE GENOMIC DNA]</scope>
    <source>
        <strain evidence="14">cv. PI 614886</strain>
    </source>
</reference>